<dbReference type="RefSeq" id="WP_046555682.1">
    <property type="nucleotide sequence ID" value="NZ_LAHO01000001.1"/>
</dbReference>
<dbReference type="PANTHER" id="PTHR43233:SF1">
    <property type="entry name" value="FAMILY N-ACETYLTRANSFERASE, PUTATIVE (AFU_ORTHOLOGUE AFUA_6G03350)-RELATED"/>
    <property type="match status" value="1"/>
</dbReference>
<feature type="domain" description="N-acetyltransferase" evidence="1">
    <location>
        <begin position="6"/>
        <end position="141"/>
    </location>
</feature>
<dbReference type="GO" id="GO:0016747">
    <property type="term" value="F:acyltransferase activity, transferring groups other than amino-acyl groups"/>
    <property type="evidence" value="ECO:0007669"/>
    <property type="project" value="InterPro"/>
</dbReference>
<protein>
    <submittedName>
        <fullName evidence="2">Acetyltransferase</fullName>
    </submittedName>
</protein>
<evidence type="ECO:0000259" key="1">
    <source>
        <dbReference type="PROSITE" id="PS51186"/>
    </source>
</evidence>
<dbReference type="InterPro" id="IPR053144">
    <property type="entry name" value="Acetyltransferase_Butenolide"/>
</dbReference>
<dbReference type="PANTHER" id="PTHR43233">
    <property type="entry name" value="FAMILY N-ACETYLTRANSFERASE, PUTATIVE (AFU_ORTHOLOGUE AFUA_6G03350)-RELATED"/>
    <property type="match status" value="1"/>
</dbReference>
<dbReference type="STRING" id="336831.WG68_00410"/>
<dbReference type="Proteomes" id="UP000034228">
    <property type="component" value="Unassembled WGS sequence"/>
</dbReference>
<gene>
    <name evidence="2" type="ORF">WG68_00410</name>
</gene>
<dbReference type="SUPFAM" id="SSF55729">
    <property type="entry name" value="Acyl-CoA N-acyltransferases (Nat)"/>
    <property type="match status" value="1"/>
</dbReference>
<dbReference type="Gene3D" id="3.40.630.30">
    <property type="match status" value="1"/>
</dbReference>
<reference evidence="2 3" key="1">
    <citation type="submission" date="2015-03" db="EMBL/GenBank/DDBJ databases">
        <title>Draft genome sequences of two protease-producing strains of Arsukibacterium isolated from two cold and alkaline environments.</title>
        <authorList>
            <person name="Lylloff J.E."/>
            <person name="Skov L.B."/>
            <person name="Jepsen M."/>
            <person name="Hallin P.F."/>
            <person name="Sorensen S.J."/>
            <person name="Stougaard P."/>
            <person name="Glaring M.A."/>
        </authorList>
    </citation>
    <scope>NUCLEOTIDE SEQUENCE [LARGE SCALE GENOMIC DNA]</scope>
    <source>
        <strain evidence="2 3">GCM72</strain>
    </source>
</reference>
<sequence>MKLIDYIISDKAPTAREYVALRCQVGWDNVDLGVAQQSLDASLFHASIRHDNKLIGMARIVGDGFMYFYLQDVVVAPDYQGHGLGRALMARVESYLSKACPVGATVGLLAAQGKENFYRDYGFVERDGVNLGKGMCRFVRE</sequence>
<keyword evidence="3" id="KW-1185">Reference proteome</keyword>
<dbReference type="CDD" id="cd04301">
    <property type="entry name" value="NAT_SF"/>
    <property type="match status" value="1"/>
</dbReference>
<name>A0A0M2VDG0_9GAMM</name>
<dbReference type="AlphaFoldDB" id="A0A0M2VDG0"/>
<keyword evidence="2" id="KW-0808">Transferase</keyword>
<evidence type="ECO:0000313" key="3">
    <source>
        <dbReference type="Proteomes" id="UP000034228"/>
    </source>
</evidence>
<organism evidence="2 3">
    <name type="scientific">Arsukibacterium ikkense</name>
    <dbReference type="NCBI Taxonomy" id="336831"/>
    <lineage>
        <taxon>Bacteria</taxon>
        <taxon>Pseudomonadati</taxon>
        <taxon>Pseudomonadota</taxon>
        <taxon>Gammaproteobacteria</taxon>
        <taxon>Chromatiales</taxon>
        <taxon>Chromatiaceae</taxon>
        <taxon>Arsukibacterium</taxon>
    </lineage>
</organism>
<dbReference type="InterPro" id="IPR016181">
    <property type="entry name" value="Acyl_CoA_acyltransferase"/>
</dbReference>
<comment type="caution">
    <text evidence="2">The sequence shown here is derived from an EMBL/GenBank/DDBJ whole genome shotgun (WGS) entry which is preliminary data.</text>
</comment>
<accession>A0A0M2VDG0</accession>
<proteinExistence type="predicted"/>
<dbReference type="PROSITE" id="PS51186">
    <property type="entry name" value="GNAT"/>
    <property type="match status" value="1"/>
</dbReference>
<dbReference type="EMBL" id="LAHO01000001">
    <property type="protein sequence ID" value="KKO47153.1"/>
    <property type="molecule type" value="Genomic_DNA"/>
</dbReference>
<evidence type="ECO:0000313" key="2">
    <source>
        <dbReference type="EMBL" id="KKO47153.1"/>
    </source>
</evidence>
<dbReference type="InterPro" id="IPR000182">
    <property type="entry name" value="GNAT_dom"/>
</dbReference>
<dbReference type="Pfam" id="PF13673">
    <property type="entry name" value="Acetyltransf_10"/>
    <property type="match status" value="1"/>
</dbReference>